<dbReference type="InterPro" id="IPR036688">
    <property type="entry name" value="MoeA_C_domain_IV_sf"/>
</dbReference>
<keyword evidence="13" id="KW-1185">Reference proteome</keyword>
<dbReference type="SMART" id="SM00852">
    <property type="entry name" value="MoCF_biosynth"/>
    <property type="match status" value="1"/>
</dbReference>
<dbReference type="GO" id="GO:0005829">
    <property type="term" value="C:cytosol"/>
    <property type="evidence" value="ECO:0007669"/>
    <property type="project" value="TreeGrafter"/>
</dbReference>
<evidence type="ECO:0000256" key="7">
    <source>
        <dbReference type="ARBA" id="ARBA00022505"/>
    </source>
</evidence>
<gene>
    <name evidence="12" type="primary">moeA_1</name>
    <name evidence="12" type="ORF">NEOCIP111885_00427</name>
</gene>
<dbReference type="SUPFAM" id="SSF63867">
    <property type="entry name" value="MoeA C-terminal domain-like"/>
    <property type="match status" value="1"/>
</dbReference>
<dbReference type="InterPro" id="IPR008284">
    <property type="entry name" value="MoCF_biosynth_CS"/>
</dbReference>
<evidence type="ECO:0000313" key="12">
    <source>
        <dbReference type="EMBL" id="CAG9606739.1"/>
    </source>
</evidence>
<dbReference type="NCBIfam" id="NF045515">
    <property type="entry name" value="Glp_gephyrin"/>
    <property type="match status" value="1"/>
</dbReference>
<dbReference type="EC" id="2.10.1.1" evidence="5 10"/>
<dbReference type="Gene3D" id="2.170.190.11">
    <property type="entry name" value="Molybdopterin biosynthesis moea protein, domain 3"/>
    <property type="match status" value="1"/>
</dbReference>
<comment type="cofactor">
    <cofactor evidence="10">
        <name>Mg(2+)</name>
        <dbReference type="ChEBI" id="CHEBI:18420"/>
    </cofactor>
</comment>
<dbReference type="Pfam" id="PF03454">
    <property type="entry name" value="MoeA_C"/>
    <property type="match status" value="1"/>
</dbReference>
<dbReference type="InterPro" id="IPR036135">
    <property type="entry name" value="MoeA_linker/N_sf"/>
</dbReference>
<evidence type="ECO:0000256" key="8">
    <source>
        <dbReference type="ARBA" id="ARBA00023150"/>
    </source>
</evidence>
<dbReference type="Pfam" id="PF03453">
    <property type="entry name" value="MoeA_N"/>
    <property type="match status" value="1"/>
</dbReference>
<dbReference type="GO" id="GO:0046872">
    <property type="term" value="F:metal ion binding"/>
    <property type="evidence" value="ECO:0007669"/>
    <property type="project" value="UniProtKB-UniRule"/>
</dbReference>
<proteinExistence type="inferred from homology"/>
<keyword evidence="10" id="KW-0460">Magnesium</keyword>
<dbReference type="InterPro" id="IPR038987">
    <property type="entry name" value="MoeA-like"/>
</dbReference>
<reference evidence="12" key="1">
    <citation type="submission" date="2021-10" db="EMBL/GenBank/DDBJ databases">
        <authorList>
            <person name="Criscuolo A."/>
        </authorList>
    </citation>
    <scope>NUCLEOTIDE SEQUENCE</scope>
    <source>
        <strain evidence="12">CIP111885</strain>
    </source>
</reference>
<comment type="similarity">
    <text evidence="4 10">Belongs to the MoeA family.</text>
</comment>
<dbReference type="SUPFAM" id="SSF63882">
    <property type="entry name" value="MoeA N-terminal region -like"/>
    <property type="match status" value="1"/>
</dbReference>
<evidence type="ECO:0000256" key="6">
    <source>
        <dbReference type="ARBA" id="ARBA00021108"/>
    </source>
</evidence>
<evidence type="ECO:0000259" key="11">
    <source>
        <dbReference type="SMART" id="SM00852"/>
    </source>
</evidence>
<name>A0A9C7G6D8_9BACI</name>
<comment type="function">
    <text evidence="1 10">Catalyzes the insertion of molybdate into adenylated molybdopterin with the concomitant release of AMP.</text>
</comment>
<dbReference type="GO" id="GO:0006777">
    <property type="term" value="P:Mo-molybdopterin cofactor biosynthetic process"/>
    <property type="evidence" value="ECO:0007669"/>
    <property type="project" value="UniProtKB-UniRule"/>
</dbReference>
<dbReference type="CDD" id="cd00887">
    <property type="entry name" value="MoeA"/>
    <property type="match status" value="1"/>
</dbReference>
<dbReference type="PANTHER" id="PTHR10192:SF5">
    <property type="entry name" value="GEPHYRIN"/>
    <property type="match status" value="1"/>
</dbReference>
<evidence type="ECO:0000256" key="1">
    <source>
        <dbReference type="ARBA" id="ARBA00002901"/>
    </source>
</evidence>
<organism evidence="12 13">
    <name type="scientific">Pseudoneobacillus rhizosphaerae</name>
    <dbReference type="NCBI Taxonomy" id="2880968"/>
    <lineage>
        <taxon>Bacteria</taxon>
        <taxon>Bacillati</taxon>
        <taxon>Bacillota</taxon>
        <taxon>Bacilli</taxon>
        <taxon>Bacillales</taxon>
        <taxon>Bacillaceae</taxon>
        <taxon>Pseudoneobacillus</taxon>
    </lineage>
</organism>
<dbReference type="InterPro" id="IPR005111">
    <property type="entry name" value="MoeA_C_domain_IV"/>
</dbReference>
<dbReference type="Proteomes" id="UP000789845">
    <property type="component" value="Unassembled WGS sequence"/>
</dbReference>
<comment type="pathway">
    <text evidence="3 10">Cofactor biosynthesis; molybdopterin biosynthesis.</text>
</comment>
<accession>A0A9C7G6D8</accession>
<dbReference type="InterPro" id="IPR036425">
    <property type="entry name" value="MoaB/Mog-like_dom_sf"/>
</dbReference>
<keyword evidence="10" id="KW-0479">Metal-binding</keyword>
<evidence type="ECO:0000256" key="10">
    <source>
        <dbReference type="RuleBase" id="RU365090"/>
    </source>
</evidence>
<keyword evidence="10 12" id="KW-0808">Transferase</keyword>
<dbReference type="EMBL" id="CAKJTG010000002">
    <property type="protein sequence ID" value="CAG9606739.1"/>
    <property type="molecule type" value="Genomic_DNA"/>
</dbReference>
<dbReference type="Gene3D" id="2.40.340.10">
    <property type="entry name" value="MoeA, C-terminal, domain IV"/>
    <property type="match status" value="1"/>
</dbReference>
<dbReference type="InterPro" id="IPR005110">
    <property type="entry name" value="MoeA_linker/N"/>
</dbReference>
<evidence type="ECO:0000256" key="4">
    <source>
        <dbReference type="ARBA" id="ARBA00010763"/>
    </source>
</evidence>
<evidence type="ECO:0000256" key="2">
    <source>
        <dbReference type="ARBA" id="ARBA00003487"/>
    </source>
</evidence>
<keyword evidence="7 10" id="KW-0500">Molybdenum</keyword>
<keyword evidence="8 10" id="KW-0501">Molybdenum cofactor biosynthesis</keyword>
<comment type="catalytic activity">
    <reaction evidence="9">
        <text>adenylyl-molybdopterin + molybdate = Mo-molybdopterin + AMP + H(+)</text>
        <dbReference type="Rhea" id="RHEA:35047"/>
        <dbReference type="ChEBI" id="CHEBI:15378"/>
        <dbReference type="ChEBI" id="CHEBI:36264"/>
        <dbReference type="ChEBI" id="CHEBI:62727"/>
        <dbReference type="ChEBI" id="CHEBI:71302"/>
        <dbReference type="ChEBI" id="CHEBI:456215"/>
        <dbReference type="EC" id="2.10.1.1"/>
    </reaction>
</comment>
<dbReference type="SUPFAM" id="SSF53218">
    <property type="entry name" value="Molybdenum cofactor biosynthesis proteins"/>
    <property type="match status" value="1"/>
</dbReference>
<evidence type="ECO:0000256" key="9">
    <source>
        <dbReference type="ARBA" id="ARBA00047317"/>
    </source>
</evidence>
<sequence>MEFFKVKTVEETYQLIKQQIKPILPIVKKSLYEALHFVLAEDIYIKENVPNFRRSAVDGYAVKASDTFGTSESMPGFLTVTGEVKMGKTPPCDLSFGEAMYVPTGGMVPEASDSIVMVEHCEDLNGLLNVFKQIAPGENVISIGEDLVEGEILLTKGTRLRPQELGALASQGIIEVSVYRKPVVGYISTGDEIVPIETVKPALGEIRDMNGMTIGAMVMEWGYEFIHDGIVQDDEQELAKRSKALLEKVDCLILSGGSSVGTKDYSVNVIESLGKPGVFVHGISIKPGKPTILAVADGKPIIGLPGHPASAMVIFQLFARPILNEIQGYSQEEKQLAKARITKNIPSAPGRTDYIRVRLFQELGEWYAEPIFGKSSLISTFVKSEGLVEVPAPNEGVQKGDQVLVRLFNKG</sequence>
<evidence type="ECO:0000256" key="5">
    <source>
        <dbReference type="ARBA" id="ARBA00013269"/>
    </source>
</evidence>
<dbReference type="PROSITE" id="PS01079">
    <property type="entry name" value="MOCF_BIOSYNTHESIS_2"/>
    <property type="match status" value="1"/>
</dbReference>
<comment type="function">
    <text evidence="2">May be involved in the biosynthesis of molybdopterin.</text>
</comment>
<dbReference type="InterPro" id="IPR001453">
    <property type="entry name" value="MoaB/Mog_dom"/>
</dbReference>
<evidence type="ECO:0000256" key="3">
    <source>
        <dbReference type="ARBA" id="ARBA00005046"/>
    </source>
</evidence>
<dbReference type="PANTHER" id="PTHR10192">
    <property type="entry name" value="MOLYBDOPTERIN BIOSYNTHESIS PROTEIN"/>
    <property type="match status" value="1"/>
</dbReference>
<comment type="caution">
    <text evidence="12">The sequence shown here is derived from an EMBL/GenBank/DDBJ whole genome shotgun (WGS) entry which is preliminary data.</text>
</comment>
<evidence type="ECO:0000313" key="13">
    <source>
        <dbReference type="Proteomes" id="UP000789845"/>
    </source>
</evidence>
<dbReference type="Gene3D" id="3.40.980.10">
    <property type="entry name" value="MoaB/Mog-like domain"/>
    <property type="match status" value="1"/>
</dbReference>
<dbReference type="RefSeq" id="WP_230495015.1">
    <property type="nucleotide sequence ID" value="NZ_CAKJTG010000002.1"/>
</dbReference>
<dbReference type="AlphaFoldDB" id="A0A9C7G6D8"/>
<protein>
    <recommendedName>
        <fullName evidence="6 10">Molybdopterin molybdenumtransferase</fullName>
        <ecNumber evidence="5 10">2.10.1.1</ecNumber>
    </recommendedName>
</protein>
<dbReference type="GO" id="GO:0061599">
    <property type="term" value="F:molybdopterin molybdotransferase activity"/>
    <property type="evidence" value="ECO:0007669"/>
    <property type="project" value="UniProtKB-UniRule"/>
</dbReference>
<feature type="domain" description="MoaB/Mog" evidence="11">
    <location>
        <begin position="185"/>
        <end position="325"/>
    </location>
</feature>
<dbReference type="Gene3D" id="3.90.105.10">
    <property type="entry name" value="Molybdopterin biosynthesis moea protein, domain 2"/>
    <property type="match status" value="1"/>
</dbReference>
<dbReference type="Pfam" id="PF00994">
    <property type="entry name" value="MoCF_biosynth"/>
    <property type="match status" value="1"/>
</dbReference>